<accession>K5ZHU6</accession>
<comment type="caution">
    <text evidence="1">The sequence shown here is derived from an EMBL/GenBank/DDBJ whole genome shotgun (WGS) entry which is preliminary data.</text>
</comment>
<dbReference type="Proteomes" id="UP000006271">
    <property type="component" value="Unassembled WGS sequence"/>
</dbReference>
<gene>
    <name evidence="1" type="ORF">HMPREF1060_02751</name>
</gene>
<dbReference type="AlphaFoldDB" id="K5ZHU6"/>
<name>K5ZHU6_9BACT</name>
<protein>
    <submittedName>
        <fullName evidence="1">Uncharacterized protein</fullName>
    </submittedName>
</protein>
<organism evidence="1 2">
    <name type="scientific">Parabacteroides merdae CL03T12C32</name>
    <dbReference type="NCBI Taxonomy" id="999420"/>
    <lineage>
        <taxon>Bacteria</taxon>
        <taxon>Pseudomonadati</taxon>
        <taxon>Bacteroidota</taxon>
        <taxon>Bacteroidia</taxon>
        <taxon>Bacteroidales</taxon>
        <taxon>Tannerellaceae</taxon>
        <taxon>Parabacteroides</taxon>
    </lineage>
</organism>
<proteinExistence type="predicted"/>
<dbReference type="HOGENOM" id="CLU_3314088_0_0_10"/>
<reference evidence="1 2" key="1">
    <citation type="submission" date="2012-02" db="EMBL/GenBank/DDBJ databases">
        <title>The Genome Sequence of Parabacteroides merdae CL03T12C32.</title>
        <authorList>
            <consortium name="The Broad Institute Genome Sequencing Platform"/>
            <person name="Earl A."/>
            <person name="Ward D."/>
            <person name="Feldgarden M."/>
            <person name="Gevers D."/>
            <person name="Zitomersky N.L."/>
            <person name="Coyne M.J."/>
            <person name="Comstock L.E."/>
            <person name="Young S.K."/>
            <person name="Zeng Q."/>
            <person name="Gargeya S."/>
            <person name="Fitzgerald M."/>
            <person name="Haas B."/>
            <person name="Abouelleil A."/>
            <person name="Alvarado L."/>
            <person name="Arachchi H.M."/>
            <person name="Berlin A."/>
            <person name="Chapman S.B."/>
            <person name="Gearin G."/>
            <person name="Goldberg J."/>
            <person name="Griggs A."/>
            <person name="Gujja S."/>
            <person name="Hansen M."/>
            <person name="Heiman D."/>
            <person name="Howarth C."/>
            <person name="Larimer J."/>
            <person name="Lui A."/>
            <person name="MacDonald P.J.P."/>
            <person name="McCowen C."/>
            <person name="Montmayeur A."/>
            <person name="Murphy C."/>
            <person name="Neiman D."/>
            <person name="Pearson M."/>
            <person name="Priest M."/>
            <person name="Roberts A."/>
            <person name="Saif S."/>
            <person name="Shea T."/>
            <person name="Sisk P."/>
            <person name="Stolte C."/>
            <person name="Sykes S."/>
            <person name="Wortman J."/>
            <person name="Nusbaum C."/>
            <person name="Birren B."/>
        </authorList>
    </citation>
    <scope>NUCLEOTIDE SEQUENCE [LARGE SCALE GENOMIC DNA]</scope>
    <source>
        <strain evidence="1 2">CL03T12C32</strain>
    </source>
</reference>
<sequence>MLNHKDKRLWTVHEKQDLINRETYKKNWECCDHSQILHC</sequence>
<dbReference type="EMBL" id="AGZQ01000014">
    <property type="protein sequence ID" value="EKN10825.1"/>
    <property type="molecule type" value="Genomic_DNA"/>
</dbReference>
<evidence type="ECO:0000313" key="2">
    <source>
        <dbReference type="Proteomes" id="UP000006271"/>
    </source>
</evidence>
<evidence type="ECO:0000313" key="1">
    <source>
        <dbReference type="EMBL" id="EKN10825.1"/>
    </source>
</evidence>